<organism evidence="2 3">
    <name type="scientific">Dibothriocephalus latus</name>
    <name type="common">Fish tapeworm</name>
    <name type="synonym">Diphyllobothrium latum</name>
    <dbReference type="NCBI Taxonomy" id="60516"/>
    <lineage>
        <taxon>Eukaryota</taxon>
        <taxon>Metazoa</taxon>
        <taxon>Spiralia</taxon>
        <taxon>Lophotrochozoa</taxon>
        <taxon>Platyhelminthes</taxon>
        <taxon>Cestoda</taxon>
        <taxon>Eucestoda</taxon>
        <taxon>Diphyllobothriidea</taxon>
        <taxon>Diphyllobothriidae</taxon>
        <taxon>Dibothriocephalus</taxon>
    </lineage>
</organism>
<evidence type="ECO:0000313" key="3">
    <source>
        <dbReference type="Proteomes" id="UP000281553"/>
    </source>
</evidence>
<proteinExistence type="predicted"/>
<evidence type="ECO:0000256" key="1">
    <source>
        <dbReference type="SAM" id="MobiDB-lite"/>
    </source>
</evidence>
<sequence length="67" mass="7062">MPPQSQGGMPTNSTAAAAAAENQAGPMGGRFSLGGKLRLFFSLEFSLDTEALYLTGLMTESAEEYNE</sequence>
<dbReference type="EMBL" id="UYRU01099763">
    <property type="protein sequence ID" value="VDN40858.1"/>
    <property type="molecule type" value="Genomic_DNA"/>
</dbReference>
<reference evidence="2 3" key="1">
    <citation type="submission" date="2018-11" db="EMBL/GenBank/DDBJ databases">
        <authorList>
            <consortium name="Pathogen Informatics"/>
        </authorList>
    </citation>
    <scope>NUCLEOTIDE SEQUENCE [LARGE SCALE GENOMIC DNA]</scope>
</reference>
<dbReference type="AlphaFoldDB" id="A0A3P7NXB1"/>
<protein>
    <submittedName>
        <fullName evidence="2">Uncharacterized protein</fullName>
    </submittedName>
</protein>
<feature type="region of interest" description="Disordered" evidence="1">
    <location>
        <begin position="1"/>
        <end position="21"/>
    </location>
</feature>
<gene>
    <name evidence="2" type="ORF">DILT_LOCUS18363</name>
</gene>
<evidence type="ECO:0000313" key="2">
    <source>
        <dbReference type="EMBL" id="VDN40858.1"/>
    </source>
</evidence>
<keyword evidence="3" id="KW-1185">Reference proteome</keyword>
<name>A0A3P7NXB1_DIBLA</name>
<feature type="compositionally biased region" description="Polar residues" evidence="1">
    <location>
        <begin position="1"/>
        <end position="14"/>
    </location>
</feature>
<accession>A0A3P7NXB1</accession>
<dbReference type="Proteomes" id="UP000281553">
    <property type="component" value="Unassembled WGS sequence"/>
</dbReference>